<evidence type="ECO:0000256" key="1">
    <source>
        <dbReference type="SAM" id="MobiDB-lite"/>
    </source>
</evidence>
<accession>A0A0W0G0I7</accession>
<organism evidence="2 3">
    <name type="scientific">Moniliophthora roreri</name>
    <name type="common">Frosty pod rot fungus</name>
    <name type="synonym">Monilia roreri</name>
    <dbReference type="NCBI Taxonomy" id="221103"/>
    <lineage>
        <taxon>Eukaryota</taxon>
        <taxon>Fungi</taxon>
        <taxon>Dikarya</taxon>
        <taxon>Basidiomycota</taxon>
        <taxon>Agaricomycotina</taxon>
        <taxon>Agaricomycetes</taxon>
        <taxon>Agaricomycetidae</taxon>
        <taxon>Agaricales</taxon>
        <taxon>Marasmiineae</taxon>
        <taxon>Marasmiaceae</taxon>
        <taxon>Moniliophthora</taxon>
    </lineage>
</organism>
<dbReference type="Proteomes" id="UP000054988">
    <property type="component" value="Unassembled WGS sequence"/>
</dbReference>
<proteinExistence type="predicted"/>
<dbReference type="AlphaFoldDB" id="A0A0W0G0I7"/>
<feature type="compositionally biased region" description="Basic residues" evidence="1">
    <location>
        <begin position="105"/>
        <end position="117"/>
    </location>
</feature>
<evidence type="ECO:0000313" key="3">
    <source>
        <dbReference type="Proteomes" id="UP000054988"/>
    </source>
</evidence>
<dbReference type="EMBL" id="LATX01001414">
    <property type="protein sequence ID" value="KTB41909.1"/>
    <property type="molecule type" value="Genomic_DNA"/>
</dbReference>
<gene>
    <name evidence="2" type="ORF">WG66_5505</name>
</gene>
<feature type="region of interest" description="Disordered" evidence="1">
    <location>
        <begin position="60"/>
        <end position="93"/>
    </location>
</feature>
<feature type="region of interest" description="Disordered" evidence="1">
    <location>
        <begin position="105"/>
        <end position="157"/>
    </location>
</feature>
<reference evidence="2 3" key="1">
    <citation type="submission" date="2015-12" db="EMBL/GenBank/DDBJ databases">
        <title>Draft genome sequence of Moniliophthora roreri, the causal agent of frosty pod rot of cacao.</title>
        <authorList>
            <person name="Aime M.C."/>
            <person name="Diaz-Valderrama J.R."/>
            <person name="Kijpornyongpan T."/>
            <person name="Phillips-Mora W."/>
        </authorList>
    </citation>
    <scope>NUCLEOTIDE SEQUENCE [LARGE SCALE GENOMIC DNA]</scope>
    <source>
        <strain evidence="2 3">MCA 2952</strain>
    </source>
</reference>
<feature type="compositionally biased region" description="Polar residues" evidence="1">
    <location>
        <begin position="118"/>
        <end position="129"/>
    </location>
</feature>
<feature type="compositionally biased region" description="Acidic residues" evidence="1">
    <location>
        <begin position="69"/>
        <end position="78"/>
    </location>
</feature>
<comment type="caution">
    <text evidence="2">The sequence shown here is derived from an EMBL/GenBank/DDBJ whole genome shotgun (WGS) entry which is preliminary data.</text>
</comment>
<name>A0A0W0G0I7_MONRR</name>
<protein>
    <submittedName>
        <fullName evidence="2">Uncharacterized protein</fullName>
    </submittedName>
</protein>
<sequence>MVASSTKGMHDLITPKDLERISHLITIMHTQIRELHTDICMNAIVGRTMFDFILKAGRNPFTEGLTPDTDPEYEEEEETRPAEKPKKNKRSRLAGCSSRFSVLRKARQSASRGRSHARVSTATLNLTISSDERSKSPLPPRKKLSSSNTQHLPSPEIEREEEALSLAPTLPIIGQMDIIQQTQSAHFTVLTLQFFSCNSCKGIPTIQLHYLAHK</sequence>
<evidence type="ECO:0000313" key="2">
    <source>
        <dbReference type="EMBL" id="KTB41909.1"/>
    </source>
</evidence>